<dbReference type="PROSITE" id="PS51257">
    <property type="entry name" value="PROKAR_LIPOPROTEIN"/>
    <property type="match status" value="1"/>
</dbReference>
<sequence>MLIKTGKLVLPALTLMLVACGGGDDASSNDTSSMNQAPIAGADAARVKSSVATEIAVLSNDSDPDGDVLALAITAEPEHGTASVSGDVISYQSTDGYLGSDSLSYEISDGSDSASATLDITVYNEVALQGQVTDSPIANATVVITIDGEEYTTTADAEGNFTLPVQYVAPDALVVVHATGSADNNQQAINFTSYLDTTSSLQAMAGDDGVLSAEENNEVNVTHVTTAKAKIIERAAGGEITDATVLNDEKATLVPDDVFLLAAVIQLIVDDPNYTLPSDYDKLSDFLESDDAVSAFVEQVNNDDPELLENKADDIQQAESASLNIDESALVGTYTWAIASRKGLPMLKSSTYAQDGTTLQLKEDHTGLFFNAYVQDESLTPITWELTDSNNLVVTFVDPTIGFTMPYKVGGVTDNEDLIAKCGADTSVLGDIRPNTVTFKLLDEDLSHTVVEEFDNDVAIARPLDCGGETVELGVVEEFNSSVTVALRKVDESYESFTPEQLPGQWVFPIHSIENGVVTTDADTVTFADDGNFNTAAGVSGTWMLSDDNKVLELDYPAGTQRLKLFGQQKHISTVMSSFTASDKTVIYVDWAAKIEDVQVTADDVITGEKQNWLRGYANSGFYANAYDTLSDTYAESVLIGLQLLAQPDAFLVSGLDADTGEYRQFSSYVWSLASESMLNVYRDSSCDVSTDSNCLVIGANILFIDREQHYMVVNNAVENTVELWMLHSPSDVE</sequence>
<dbReference type="InterPro" id="IPR008969">
    <property type="entry name" value="CarboxyPept-like_regulatory"/>
</dbReference>
<dbReference type="EMBL" id="PIQH01000005">
    <property type="protein sequence ID" value="RUO80238.1"/>
    <property type="molecule type" value="Genomic_DNA"/>
</dbReference>
<protein>
    <recommendedName>
        <fullName evidence="4">Cadherin-like domain-containing protein</fullName>
    </recommendedName>
</protein>
<gene>
    <name evidence="2" type="ORF">CWI84_06295</name>
</gene>
<evidence type="ECO:0000313" key="3">
    <source>
        <dbReference type="Proteomes" id="UP000287996"/>
    </source>
</evidence>
<comment type="caution">
    <text evidence="2">The sequence shown here is derived from an EMBL/GenBank/DDBJ whole genome shotgun (WGS) entry which is preliminary data.</text>
</comment>
<evidence type="ECO:0000313" key="2">
    <source>
        <dbReference type="EMBL" id="RUO80238.1"/>
    </source>
</evidence>
<dbReference type="Proteomes" id="UP000287996">
    <property type="component" value="Unassembled WGS sequence"/>
</dbReference>
<evidence type="ECO:0000256" key="1">
    <source>
        <dbReference type="SAM" id="SignalP"/>
    </source>
</evidence>
<dbReference type="AlphaFoldDB" id="A0A432ZQX5"/>
<dbReference type="Gene3D" id="2.60.40.2810">
    <property type="match status" value="1"/>
</dbReference>
<keyword evidence="1" id="KW-0732">Signal</keyword>
<keyword evidence="3" id="KW-1185">Reference proteome</keyword>
<accession>A0A432ZQX5</accession>
<feature type="signal peptide" evidence="1">
    <location>
        <begin position="1"/>
        <end position="21"/>
    </location>
</feature>
<dbReference type="SUPFAM" id="SSF49464">
    <property type="entry name" value="Carboxypeptidase regulatory domain-like"/>
    <property type="match status" value="1"/>
</dbReference>
<evidence type="ECO:0008006" key="4">
    <source>
        <dbReference type="Google" id="ProtNLM"/>
    </source>
</evidence>
<reference evidence="2 3" key="1">
    <citation type="journal article" date="2011" name="Front. Microbiol.">
        <title>Genomic signatures of strain selection and enhancement in Bacillus atrophaeus var. globigii, a historical biowarfare simulant.</title>
        <authorList>
            <person name="Gibbons H.S."/>
            <person name="Broomall S.M."/>
            <person name="McNew L.A."/>
            <person name="Daligault H."/>
            <person name="Chapman C."/>
            <person name="Bruce D."/>
            <person name="Karavis M."/>
            <person name="Krepps M."/>
            <person name="McGregor P.A."/>
            <person name="Hong C."/>
            <person name="Park K.H."/>
            <person name="Akmal A."/>
            <person name="Feldman A."/>
            <person name="Lin J.S."/>
            <person name="Chang W.E."/>
            <person name="Higgs B.W."/>
            <person name="Demirev P."/>
            <person name="Lindquist J."/>
            <person name="Liem A."/>
            <person name="Fochler E."/>
            <person name="Read T.D."/>
            <person name="Tapia R."/>
            <person name="Johnson S."/>
            <person name="Bishop-Lilly K.A."/>
            <person name="Detter C."/>
            <person name="Han C."/>
            <person name="Sozhamannan S."/>
            <person name="Rosenzweig C.N."/>
            <person name="Skowronski E.W."/>
        </authorList>
    </citation>
    <scope>NUCLEOTIDE SEQUENCE [LARGE SCALE GENOMIC DNA]</scope>
    <source>
        <strain evidence="2 3">CC-PW-9</strain>
    </source>
</reference>
<feature type="chain" id="PRO_5019265855" description="Cadherin-like domain-containing protein" evidence="1">
    <location>
        <begin position="22"/>
        <end position="734"/>
    </location>
</feature>
<dbReference type="RefSeq" id="WP_126841736.1">
    <property type="nucleotide sequence ID" value="NZ_PIQH01000005.1"/>
</dbReference>
<dbReference type="Pfam" id="PF17963">
    <property type="entry name" value="Big_9"/>
    <property type="match status" value="1"/>
</dbReference>
<name>A0A432ZQX5_9GAMM</name>
<dbReference type="OrthoDB" id="5378341at2"/>
<proteinExistence type="predicted"/>
<organism evidence="2 3">
    <name type="scientific">Idiomarina tyrosinivorans</name>
    <dbReference type="NCBI Taxonomy" id="1445662"/>
    <lineage>
        <taxon>Bacteria</taxon>
        <taxon>Pseudomonadati</taxon>
        <taxon>Pseudomonadota</taxon>
        <taxon>Gammaproteobacteria</taxon>
        <taxon>Alteromonadales</taxon>
        <taxon>Idiomarinaceae</taxon>
        <taxon>Idiomarina</taxon>
    </lineage>
</organism>